<organism evidence="1 2">
    <name type="scientific">Ajellomyces capsulatus (strain G186AR / H82 / ATCC MYA-2454 / RMSCC 2432)</name>
    <name type="common">Darling's disease fungus</name>
    <name type="synonym">Histoplasma capsulatum</name>
    <dbReference type="NCBI Taxonomy" id="447093"/>
    <lineage>
        <taxon>Eukaryota</taxon>
        <taxon>Fungi</taxon>
        <taxon>Dikarya</taxon>
        <taxon>Ascomycota</taxon>
        <taxon>Pezizomycotina</taxon>
        <taxon>Eurotiomycetes</taxon>
        <taxon>Eurotiomycetidae</taxon>
        <taxon>Onygenales</taxon>
        <taxon>Ajellomycetaceae</taxon>
        <taxon>Histoplasma</taxon>
    </lineage>
</organism>
<evidence type="ECO:0000313" key="2">
    <source>
        <dbReference type="Proteomes" id="UP000001631"/>
    </source>
</evidence>
<dbReference type="RefSeq" id="XP_045285208.1">
    <property type="nucleotide sequence ID" value="XM_045433727.1"/>
</dbReference>
<sequence>MSLWGKTTKLNIRSISNNHLLHLYNFVILSNPNDNYELILETHSRCHFLS</sequence>
<dbReference type="HOGENOM" id="CLU_3124621_0_0_1"/>
<dbReference type="Proteomes" id="UP000001631">
    <property type="component" value="Unassembled WGS sequence"/>
</dbReference>
<dbReference type="GeneID" id="69039694"/>
<dbReference type="InParanoid" id="C0NUR4"/>
<proteinExistence type="predicted"/>
<reference evidence="1" key="1">
    <citation type="submission" date="2009-02" db="EMBL/GenBank/DDBJ databases">
        <title>The Genome Sequence of Ajellomyces capsulatus strain G186AR.</title>
        <authorList>
            <consortium name="The Broad Institute Genome Sequencing Platform"/>
            <person name="Champion M."/>
            <person name="Cuomo C."/>
            <person name="Ma L.-J."/>
            <person name="Henn M.R."/>
            <person name="Sil A."/>
            <person name="Goldman B."/>
            <person name="Young S.K."/>
            <person name="Kodira C.D."/>
            <person name="Zeng Q."/>
            <person name="Koehrsen M."/>
            <person name="Alvarado L."/>
            <person name="Berlin A."/>
            <person name="Borenstein D."/>
            <person name="Chen Z."/>
            <person name="Engels R."/>
            <person name="Freedman E."/>
            <person name="Gellesch M."/>
            <person name="Goldberg J."/>
            <person name="Griggs A."/>
            <person name="Gujja S."/>
            <person name="Heiman D."/>
            <person name="Hepburn T."/>
            <person name="Howarth C."/>
            <person name="Jen D."/>
            <person name="Larson L."/>
            <person name="Lewis B."/>
            <person name="Mehta T."/>
            <person name="Park D."/>
            <person name="Pearson M."/>
            <person name="Roberts A."/>
            <person name="Saif S."/>
            <person name="Shea T."/>
            <person name="Shenoy N."/>
            <person name="Sisk P."/>
            <person name="Stolte C."/>
            <person name="Sykes S."/>
            <person name="Walk T."/>
            <person name="White J."/>
            <person name="Yandava C."/>
            <person name="Klein B."/>
            <person name="McEwen J.G."/>
            <person name="Puccia R."/>
            <person name="Goldman G.H."/>
            <person name="Felipe M.S."/>
            <person name="Nino-Vega G."/>
            <person name="San-Blas G."/>
            <person name="Taylor J."/>
            <person name="Mendoza L."/>
            <person name="Galagan J."/>
            <person name="Nusbaum C."/>
            <person name="Birren B."/>
        </authorList>
    </citation>
    <scope>NUCLEOTIDE SEQUENCE</scope>
    <source>
        <strain evidence="1">G186AR</strain>
    </source>
</reference>
<protein>
    <submittedName>
        <fullName evidence="1">Uncharacterized protein</fullName>
    </submittedName>
</protein>
<gene>
    <name evidence="1" type="ORF">HCBG_06678</name>
</gene>
<dbReference type="EMBL" id="GG663372">
    <property type="protein sequence ID" value="EEH04727.1"/>
    <property type="molecule type" value="Genomic_DNA"/>
</dbReference>
<keyword evidence="2" id="KW-1185">Reference proteome</keyword>
<name>C0NUR4_AJECG</name>
<evidence type="ECO:0000313" key="1">
    <source>
        <dbReference type="EMBL" id="EEH04727.1"/>
    </source>
</evidence>
<accession>C0NUR4</accession>
<dbReference type="AlphaFoldDB" id="C0NUR4"/>